<keyword evidence="1" id="KW-0175">Coiled coil</keyword>
<protein>
    <submittedName>
        <fullName evidence="4">Swi/snf and rsc complex subunit ssr4</fullName>
    </submittedName>
</protein>
<proteinExistence type="predicted"/>
<dbReference type="AlphaFoldDB" id="A0A8H3XHA4"/>
<feature type="compositionally biased region" description="Polar residues" evidence="2">
    <location>
        <begin position="77"/>
        <end position="87"/>
    </location>
</feature>
<name>A0A8H3XHA4_GIGMA</name>
<feature type="region of interest" description="Disordered" evidence="2">
    <location>
        <begin position="77"/>
        <end position="96"/>
    </location>
</feature>
<reference evidence="4 5" key="1">
    <citation type="journal article" date="2019" name="Environ. Microbiol.">
        <title>At the nexus of three kingdoms: the genome of the mycorrhizal fungus Gigaspora margarita provides insights into plant, endobacterial and fungal interactions.</title>
        <authorList>
            <person name="Venice F."/>
            <person name="Ghignone S."/>
            <person name="Salvioli di Fossalunga A."/>
            <person name="Amselem J."/>
            <person name="Novero M."/>
            <person name="Xianan X."/>
            <person name="Sedzielewska Toro K."/>
            <person name="Morin E."/>
            <person name="Lipzen A."/>
            <person name="Grigoriev I.V."/>
            <person name="Henrissat B."/>
            <person name="Martin F.M."/>
            <person name="Bonfante P."/>
        </authorList>
    </citation>
    <scope>NUCLEOTIDE SEQUENCE [LARGE SCALE GENOMIC DNA]</scope>
    <source>
        <strain evidence="4 5">BEG34</strain>
    </source>
</reference>
<gene>
    <name evidence="4" type="ORF">F8M41_000165</name>
</gene>
<dbReference type="InterPro" id="IPR046464">
    <property type="entry name" value="SWI-SNF_Ssr4_C"/>
</dbReference>
<accession>A0A8H3XHA4</accession>
<evidence type="ECO:0000313" key="5">
    <source>
        <dbReference type="Proteomes" id="UP000439903"/>
    </source>
</evidence>
<dbReference type="EMBL" id="WTPW01001002">
    <property type="protein sequence ID" value="KAF0463387.1"/>
    <property type="molecule type" value="Genomic_DNA"/>
</dbReference>
<feature type="domain" description="SWI/SNF and RSC complexes subunit Ssr4 C-terminal" evidence="3">
    <location>
        <begin position="110"/>
        <end position="155"/>
    </location>
</feature>
<evidence type="ECO:0000256" key="1">
    <source>
        <dbReference type="SAM" id="Coils"/>
    </source>
</evidence>
<evidence type="ECO:0000313" key="4">
    <source>
        <dbReference type="EMBL" id="KAF0463387.1"/>
    </source>
</evidence>
<sequence length="287" mass="32563">MNNTHVPHLQYHNYNIPLRPLAGMSPMAVTPPMPSSMHTPIQSPLPCGPATNQIPIAANSYLQFQARASVGTQRINQGMSTPTSVKANTRRTKGAKNKTSMISMADAVVDEADEPSGDELDNLKFREVSMARFKRCHEYIAEIFSPYSISSIIPPESPYQSKNVEELKKQIAETQAEIEKMTSEHTEKMKNFTLRTEALSKSMHEIKKCNTTEDLMKIQEKIEKESDFIIEPFDHVTLVQIHNAPDSETDENDQQDMMHDDDDELDEIDEGINEELQTFFLNYEINT</sequence>
<comment type="caution">
    <text evidence="4">The sequence shown here is derived from an EMBL/GenBank/DDBJ whole genome shotgun (WGS) entry which is preliminary data.</text>
</comment>
<organism evidence="4 5">
    <name type="scientific">Gigaspora margarita</name>
    <dbReference type="NCBI Taxonomy" id="4874"/>
    <lineage>
        <taxon>Eukaryota</taxon>
        <taxon>Fungi</taxon>
        <taxon>Fungi incertae sedis</taxon>
        <taxon>Mucoromycota</taxon>
        <taxon>Glomeromycotina</taxon>
        <taxon>Glomeromycetes</taxon>
        <taxon>Diversisporales</taxon>
        <taxon>Gigasporaceae</taxon>
        <taxon>Gigaspora</taxon>
    </lineage>
</organism>
<dbReference type="Pfam" id="PF20497">
    <property type="entry name" value="SWI-SNF_Ssr4_C"/>
    <property type="match status" value="1"/>
</dbReference>
<keyword evidence="5" id="KW-1185">Reference proteome</keyword>
<dbReference type="Proteomes" id="UP000439903">
    <property type="component" value="Unassembled WGS sequence"/>
</dbReference>
<evidence type="ECO:0000256" key="2">
    <source>
        <dbReference type="SAM" id="MobiDB-lite"/>
    </source>
</evidence>
<feature type="coiled-coil region" evidence="1">
    <location>
        <begin position="164"/>
        <end position="191"/>
    </location>
</feature>
<dbReference type="OrthoDB" id="5321006at2759"/>
<evidence type="ECO:0000259" key="3">
    <source>
        <dbReference type="Pfam" id="PF20497"/>
    </source>
</evidence>